<dbReference type="SUPFAM" id="SSF50621">
    <property type="entry name" value="Alanine racemase C-terminal domain-like"/>
    <property type="match status" value="1"/>
</dbReference>
<sequence>MTDLTPLPMAEARIKLSHLEENIRHIRQWTGKKLRIMGIVKANAYGHGVHRVAETLESVGVSDFGVANIQEAVALRTGGALKKPAAILAFSSPLEPQIDGYLQHDIEMTVCSFDILRAAGEKAAAYGKKLAVQVKVDTGMGRLGLQPAETMELLRNINRSPDIELKGIYTHFAEGSKPGGYTGRQLEEFRNLVTQYESESGTTICKHAASSGAILCRKDAWFDMVRPGILLYGYLPDPCMPAPIAVTPVMQMEARVIFIKTVAPGTSVSYNRTWRAAESRSIATVAAGYADGYPRALSNKGRVVINGKSCPQVGTVTMDQIMIDLGKEHDVKTGDKAILFGWEGPTADDIAGSIGSISYEVLCSVSNRVVRIFI</sequence>
<dbReference type="InterPro" id="IPR020622">
    <property type="entry name" value="Ala_racemase_pyridoxalP-BS"/>
</dbReference>
<dbReference type="RefSeq" id="WP_012467021.1">
    <property type="nucleotide sequence ID" value="NC_010803.1"/>
</dbReference>
<feature type="modified residue" description="N6-(pyridoxal phosphate)lysine" evidence="5 6">
    <location>
        <position position="41"/>
    </location>
</feature>
<proteinExistence type="inferred from homology"/>
<dbReference type="Pfam" id="PF01168">
    <property type="entry name" value="Ala_racemase_N"/>
    <property type="match status" value="1"/>
</dbReference>
<evidence type="ECO:0000256" key="4">
    <source>
        <dbReference type="ARBA" id="ARBA00023235"/>
    </source>
</evidence>
<dbReference type="InterPro" id="IPR029066">
    <property type="entry name" value="PLP-binding_barrel"/>
</dbReference>
<dbReference type="HAMAP" id="MF_01201">
    <property type="entry name" value="Ala_racemase"/>
    <property type="match status" value="1"/>
</dbReference>
<dbReference type="GO" id="GO:0030632">
    <property type="term" value="P:D-alanine biosynthetic process"/>
    <property type="evidence" value="ECO:0007669"/>
    <property type="project" value="UniProtKB-UniRule"/>
</dbReference>
<dbReference type="PANTHER" id="PTHR30511:SF0">
    <property type="entry name" value="ALANINE RACEMASE, CATABOLIC-RELATED"/>
    <property type="match status" value="1"/>
</dbReference>
<dbReference type="InterPro" id="IPR001608">
    <property type="entry name" value="Ala_racemase_N"/>
</dbReference>
<evidence type="ECO:0000256" key="3">
    <source>
        <dbReference type="ARBA" id="ARBA00022898"/>
    </source>
</evidence>
<keyword evidence="3 5" id="KW-0663">Pyridoxal phosphate</keyword>
<protein>
    <recommendedName>
        <fullName evidence="5">Alanine racemase</fullName>
        <ecNumber evidence="5">5.1.1.1</ecNumber>
    </recommendedName>
</protein>
<dbReference type="GO" id="GO:0005829">
    <property type="term" value="C:cytosol"/>
    <property type="evidence" value="ECO:0007669"/>
    <property type="project" value="TreeGrafter"/>
</dbReference>
<comment type="function">
    <text evidence="5">Catalyzes the interconversion of L-alanine and D-alanine. May also act on other amino acids.</text>
</comment>
<evidence type="ECO:0000256" key="2">
    <source>
        <dbReference type="ARBA" id="ARBA00001933"/>
    </source>
</evidence>
<dbReference type="EC" id="5.1.1.1" evidence="5"/>
<dbReference type="PANTHER" id="PTHR30511">
    <property type="entry name" value="ALANINE RACEMASE"/>
    <property type="match status" value="1"/>
</dbReference>
<dbReference type="STRING" id="290315.Clim_2128"/>
<dbReference type="Proteomes" id="UP000008841">
    <property type="component" value="Chromosome"/>
</dbReference>
<evidence type="ECO:0000256" key="6">
    <source>
        <dbReference type="PIRSR" id="PIRSR600821-50"/>
    </source>
</evidence>
<dbReference type="SUPFAM" id="SSF51419">
    <property type="entry name" value="PLP-binding barrel"/>
    <property type="match status" value="1"/>
</dbReference>
<dbReference type="Pfam" id="PF00842">
    <property type="entry name" value="Ala_racemase_C"/>
    <property type="match status" value="1"/>
</dbReference>
<dbReference type="Gene3D" id="3.20.20.10">
    <property type="entry name" value="Alanine racemase"/>
    <property type="match status" value="1"/>
</dbReference>
<gene>
    <name evidence="9" type="ordered locus">Clim_2128</name>
</gene>
<dbReference type="KEGG" id="cli:Clim_2128"/>
<keyword evidence="4 5" id="KW-0413">Isomerase</keyword>
<dbReference type="NCBIfam" id="TIGR00492">
    <property type="entry name" value="alr"/>
    <property type="match status" value="1"/>
</dbReference>
<dbReference type="eggNOG" id="COG0787">
    <property type="taxonomic scope" value="Bacteria"/>
</dbReference>
<dbReference type="InterPro" id="IPR011079">
    <property type="entry name" value="Ala_racemase_C"/>
</dbReference>
<feature type="active site" description="Proton acceptor; specific for D-alanine" evidence="5">
    <location>
        <position position="41"/>
    </location>
</feature>
<comment type="similarity">
    <text evidence="5">Belongs to the alanine racemase family.</text>
</comment>
<evidence type="ECO:0000256" key="1">
    <source>
        <dbReference type="ARBA" id="ARBA00000316"/>
    </source>
</evidence>
<dbReference type="FunFam" id="3.20.20.10:FF:000002">
    <property type="entry name" value="Alanine racemase"/>
    <property type="match status" value="1"/>
</dbReference>
<name>B3EGN9_CHLL2</name>
<feature type="domain" description="Alanine racemase C-terminal" evidence="8">
    <location>
        <begin position="249"/>
        <end position="374"/>
    </location>
</feature>
<dbReference type="UniPathway" id="UPA00042">
    <property type="reaction ID" value="UER00497"/>
</dbReference>
<feature type="binding site" evidence="5 7">
    <location>
        <position position="318"/>
    </location>
    <ligand>
        <name>substrate</name>
    </ligand>
</feature>
<dbReference type="Gene3D" id="2.40.37.10">
    <property type="entry name" value="Lyase, Ornithine Decarboxylase, Chain A, domain 1"/>
    <property type="match status" value="1"/>
</dbReference>
<accession>B3EGN9</accession>
<dbReference type="InterPro" id="IPR000821">
    <property type="entry name" value="Ala_racemase"/>
</dbReference>
<dbReference type="SMART" id="SM01005">
    <property type="entry name" value="Ala_racemase_C"/>
    <property type="match status" value="1"/>
</dbReference>
<evidence type="ECO:0000313" key="9">
    <source>
        <dbReference type="EMBL" id="ACD91152.1"/>
    </source>
</evidence>
<dbReference type="EMBL" id="CP001097">
    <property type="protein sequence ID" value="ACD91152.1"/>
    <property type="molecule type" value="Genomic_DNA"/>
</dbReference>
<dbReference type="HOGENOM" id="CLU_028393_2_2_10"/>
<comment type="catalytic activity">
    <reaction evidence="1 5">
        <text>L-alanine = D-alanine</text>
        <dbReference type="Rhea" id="RHEA:20249"/>
        <dbReference type="ChEBI" id="CHEBI:57416"/>
        <dbReference type="ChEBI" id="CHEBI:57972"/>
        <dbReference type="EC" id="5.1.1.1"/>
    </reaction>
</comment>
<comment type="pathway">
    <text evidence="5">Amino-acid biosynthesis; D-alanine biosynthesis; D-alanine from L-alanine: step 1/1.</text>
</comment>
<feature type="active site" description="Proton acceptor; specific for L-alanine" evidence="5">
    <location>
        <position position="270"/>
    </location>
</feature>
<dbReference type="AlphaFoldDB" id="B3EGN9"/>
<dbReference type="GO" id="GO:0008784">
    <property type="term" value="F:alanine racemase activity"/>
    <property type="evidence" value="ECO:0007669"/>
    <property type="project" value="UniProtKB-UniRule"/>
</dbReference>
<dbReference type="InterPro" id="IPR009006">
    <property type="entry name" value="Ala_racemase/Decarboxylase_C"/>
</dbReference>
<reference evidence="9 10" key="1">
    <citation type="submission" date="2008-05" db="EMBL/GenBank/DDBJ databases">
        <title>Complete sequence of Chlorobium limicola DSM 245.</title>
        <authorList>
            <consortium name="US DOE Joint Genome Institute"/>
            <person name="Lucas S."/>
            <person name="Copeland A."/>
            <person name="Lapidus A."/>
            <person name="Glavina del Rio T."/>
            <person name="Dalin E."/>
            <person name="Tice H."/>
            <person name="Bruce D."/>
            <person name="Goodwin L."/>
            <person name="Pitluck S."/>
            <person name="Schmutz J."/>
            <person name="Larimer F."/>
            <person name="Land M."/>
            <person name="Hauser L."/>
            <person name="Kyrpides N."/>
            <person name="Ovchinnikova G."/>
            <person name="Zhao F."/>
            <person name="Li T."/>
            <person name="Liu Z."/>
            <person name="Overmann J."/>
            <person name="Bryant D.A."/>
            <person name="Richardson P."/>
        </authorList>
    </citation>
    <scope>NUCLEOTIDE SEQUENCE [LARGE SCALE GENOMIC DNA]</scope>
    <source>
        <strain evidence="10">DSM 245 / NBRC 103803 / 6330</strain>
    </source>
</reference>
<dbReference type="PRINTS" id="PR00992">
    <property type="entry name" value="ALARACEMASE"/>
</dbReference>
<evidence type="ECO:0000256" key="7">
    <source>
        <dbReference type="PIRSR" id="PIRSR600821-52"/>
    </source>
</evidence>
<comment type="cofactor">
    <cofactor evidence="2 5 6">
        <name>pyridoxal 5'-phosphate</name>
        <dbReference type="ChEBI" id="CHEBI:597326"/>
    </cofactor>
</comment>
<dbReference type="PROSITE" id="PS00395">
    <property type="entry name" value="ALANINE_RACEMASE"/>
    <property type="match status" value="1"/>
</dbReference>
<dbReference type="GO" id="GO:0030170">
    <property type="term" value="F:pyridoxal phosphate binding"/>
    <property type="evidence" value="ECO:0007669"/>
    <property type="project" value="UniProtKB-UniRule"/>
</dbReference>
<organism evidence="9 10">
    <name type="scientific">Chlorobium limicola (strain DSM 245 / NBRC 103803 / 6330)</name>
    <dbReference type="NCBI Taxonomy" id="290315"/>
    <lineage>
        <taxon>Bacteria</taxon>
        <taxon>Pseudomonadati</taxon>
        <taxon>Chlorobiota</taxon>
        <taxon>Chlorobiia</taxon>
        <taxon>Chlorobiales</taxon>
        <taxon>Chlorobiaceae</taxon>
        <taxon>Chlorobium/Pelodictyon group</taxon>
        <taxon>Chlorobium</taxon>
    </lineage>
</organism>
<evidence type="ECO:0000256" key="5">
    <source>
        <dbReference type="HAMAP-Rule" id="MF_01201"/>
    </source>
</evidence>
<dbReference type="CDD" id="cd00430">
    <property type="entry name" value="PLPDE_III_AR"/>
    <property type="match status" value="1"/>
</dbReference>
<evidence type="ECO:0000259" key="8">
    <source>
        <dbReference type="SMART" id="SM01005"/>
    </source>
</evidence>
<feature type="binding site" evidence="5 7">
    <location>
        <position position="142"/>
    </location>
    <ligand>
        <name>substrate</name>
    </ligand>
</feature>
<evidence type="ECO:0000313" key="10">
    <source>
        <dbReference type="Proteomes" id="UP000008841"/>
    </source>
</evidence>